<keyword evidence="3 12" id="KW-0963">Cytoplasm</keyword>
<dbReference type="NCBIfam" id="NF002114">
    <property type="entry name" value="PRK00951.2-4"/>
    <property type="match status" value="1"/>
</dbReference>
<dbReference type="NCBIfam" id="NF003937">
    <property type="entry name" value="PRK05446.1"/>
    <property type="match status" value="1"/>
</dbReference>
<feature type="binding site" evidence="12">
    <location>
        <position position="130"/>
    </location>
    <ligand>
        <name>Mg(2+)</name>
        <dbReference type="ChEBI" id="CHEBI:18420"/>
    </ligand>
</feature>
<dbReference type="InterPro" id="IPR036412">
    <property type="entry name" value="HAD-like_sf"/>
</dbReference>
<evidence type="ECO:0000256" key="12">
    <source>
        <dbReference type="HAMAP-Rule" id="MF_01022"/>
    </source>
</evidence>
<comment type="cofactor">
    <cofactor evidence="1 12">
        <name>Mg(2+)</name>
        <dbReference type="ChEBI" id="CHEBI:18420"/>
    </cofactor>
</comment>
<dbReference type="NCBIfam" id="TIGR01662">
    <property type="entry name" value="HAD-SF-IIIA"/>
    <property type="match status" value="1"/>
</dbReference>
<organism evidence="13 14">
    <name type="scientific">Candidatus Merdimorpha stercoravium</name>
    <dbReference type="NCBI Taxonomy" id="2840863"/>
    <lineage>
        <taxon>Bacteria</taxon>
        <taxon>Pseudomonadati</taxon>
        <taxon>Bacteroidota</taxon>
        <taxon>Flavobacteriia</taxon>
        <taxon>Flavobacteriales</taxon>
        <taxon>Candidatus Merdimorpha</taxon>
    </lineage>
</organism>
<dbReference type="InterPro" id="IPR000807">
    <property type="entry name" value="ImidazoleglycerolP_deHydtase"/>
</dbReference>
<evidence type="ECO:0000313" key="13">
    <source>
        <dbReference type="EMBL" id="HIT98136.1"/>
    </source>
</evidence>
<dbReference type="NCBIfam" id="TIGR01656">
    <property type="entry name" value="Histidinol-ppas"/>
    <property type="match status" value="1"/>
</dbReference>
<keyword evidence="10 12" id="KW-0511">Multifunctional enzyme</keyword>
<dbReference type="HAMAP" id="MF_00076">
    <property type="entry name" value="HisB"/>
    <property type="match status" value="1"/>
</dbReference>
<gene>
    <name evidence="12 13" type="primary">hisB</name>
    <name evidence="13" type="ORF">IAC44_04780</name>
</gene>
<dbReference type="InterPro" id="IPR023214">
    <property type="entry name" value="HAD_sf"/>
</dbReference>
<feature type="active site" description="Nucleophile" evidence="12">
    <location>
        <position position="10"/>
    </location>
</feature>
<dbReference type="CDD" id="cd07914">
    <property type="entry name" value="IGPD"/>
    <property type="match status" value="1"/>
</dbReference>
<dbReference type="InterPro" id="IPR020566">
    <property type="entry name" value="His_synth_bifunc_HisB"/>
</dbReference>
<dbReference type="SUPFAM" id="SSF56784">
    <property type="entry name" value="HAD-like"/>
    <property type="match status" value="1"/>
</dbReference>
<evidence type="ECO:0000256" key="5">
    <source>
        <dbReference type="ARBA" id="ARBA00022723"/>
    </source>
</evidence>
<evidence type="ECO:0000256" key="10">
    <source>
        <dbReference type="ARBA" id="ARBA00023268"/>
    </source>
</evidence>
<feature type="binding site" evidence="12">
    <location>
        <position position="10"/>
    </location>
    <ligand>
        <name>Mg(2+)</name>
        <dbReference type="ChEBI" id="CHEBI:18420"/>
    </ligand>
</feature>
<comment type="similarity">
    <text evidence="12">In the N-terminal section; belongs to the histidinol-phosphatase family.</text>
</comment>
<dbReference type="HAMAP" id="MF_01022">
    <property type="entry name" value="Bifunc_HisB"/>
    <property type="match status" value="1"/>
</dbReference>
<evidence type="ECO:0000313" key="14">
    <source>
        <dbReference type="Proteomes" id="UP000824161"/>
    </source>
</evidence>
<keyword evidence="4 12" id="KW-0028">Amino-acid biosynthesis</keyword>
<keyword evidence="7 12" id="KW-0460">Magnesium</keyword>
<dbReference type="Pfam" id="PF00475">
    <property type="entry name" value="IGPD"/>
    <property type="match status" value="1"/>
</dbReference>
<dbReference type="NCBIfam" id="TIGR01261">
    <property type="entry name" value="hisB_Nterm"/>
    <property type="match status" value="1"/>
</dbReference>
<dbReference type="GO" id="GO:0004424">
    <property type="term" value="F:imidazoleglycerol-phosphate dehydratase activity"/>
    <property type="evidence" value="ECO:0007669"/>
    <property type="project" value="UniProtKB-UniRule"/>
</dbReference>
<comment type="pathway">
    <text evidence="12">Amino-acid biosynthesis; L-histidine biosynthesis; L-histidine from 5-phospho-alpha-D-ribose 1-diphosphate: step 8/9.</text>
</comment>
<dbReference type="EMBL" id="DVLY01000113">
    <property type="protein sequence ID" value="HIT98136.1"/>
    <property type="molecule type" value="Genomic_DNA"/>
</dbReference>
<dbReference type="Pfam" id="PF13242">
    <property type="entry name" value="Hydrolase_like"/>
    <property type="match status" value="1"/>
</dbReference>
<evidence type="ECO:0000256" key="1">
    <source>
        <dbReference type="ARBA" id="ARBA00001946"/>
    </source>
</evidence>
<dbReference type="FunFam" id="3.30.230.40:FF:000003">
    <property type="entry name" value="Imidazoleglycerol-phosphate dehydratase HisB"/>
    <property type="match status" value="1"/>
</dbReference>
<evidence type="ECO:0000256" key="9">
    <source>
        <dbReference type="ARBA" id="ARBA00023239"/>
    </source>
</evidence>
<evidence type="ECO:0000256" key="2">
    <source>
        <dbReference type="ARBA" id="ARBA00005047"/>
    </source>
</evidence>
<comment type="similarity">
    <text evidence="12">In the C-terminal section; belongs to the imidazoleglycerol-phosphate dehydratase family.</text>
</comment>
<reference evidence="13" key="1">
    <citation type="submission" date="2020-10" db="EMBL/GenBank/DDBJ databases">
        <authorList>
            <person name="Gilroy R."/>
        </authorList>
    </citation>
    <scope>NUCLEOTIDE SEQUENCE</scope>
    <source>
        <strain evidence="13">1383</strain>
    </source>
</reference>
<proteinExistence type="inferred from homology"/>
<feature type="active site" description="Proton donor" evidence="12">
    <location>
        <position position="12"/>
    </location>
</feature>
<keyword evidence="5 12" id="KW-0479">Metal-binding</keyword>
<dbReference type="GO" id="GO:0000105">
    <property type="term" value="P:L-histidine biosynthetic process"/>
    <property type="evidence" value="ECO:0007669"/>
    <property type="project" value="UniProtKB-UniRule"/>
</dbReference>
<dbReference type="InterPro" id="IPR038494">
    <property type="entry name" value="IGPD_sf"/>
</dbReference>
<protein>
    <recommendedName>
        <fullName evidence="12">Histidine biosynthesis bifunctional protein HisB</fullName>
    </recommendedName>
    <domain>
        <recommendedName>
            <fullName evidence="12">Histidinol-phosphatase</fullName>
            <ecNumber evidence="12">3.1.3.15</ecNumber>
        </recommendedName>
    </domain>
    <domain>
        <recommendedName>
            <fullName evidence="12">Imidazoleglycerol-phosphate dehydratase</fullName>
            <shortName evidence="12">IGPD</shortName>
            <ecNumber evidence="12">4.2.1.19</ecNumber>
        </recommendedName>
    </domain>
</protein>
<comment type="catalytic activity">
    <reaction evidence="11 12">
        <text>L-histidinol phosphate + H2O = L-histidinol + phosphate</text>
        <dbReference type="Rhea" id="RHEA:14465"/>
        <dbReference type="ChEBI" id="CHEBI:15377"/>
        <dbReference type="ChEBI" id="CHEBI:43474"/>
        <dbReference type="ChEBI" id="CHEBI:57699"/>
        <dbReference type="ChEBI" id="CHEBI:57980"/>
        <dbReference type="EC" id="3.1.3.15"/>
    </reaction>
</comment>
<dbReference type="PANTHER" id="PTHR23133:SF2">
    <property type="entry name" value="IMIDAZOLEGLYCEROL-PHOSPHATE DEHYDRATASE"/>
    <property type="match status" value="1"/>
</dbReference>
<dbReference type="InterPro" id="IPR006549">
    <property type="entry name" value="HAD-SF_hydro_IIIA"/>
</dbReference>
<comment type="catalytic activity">
    <reaction evidence="12">
        <text>D-erythro-1-(imidazol-4-yl)glycerol 3-phosphate = 3-(imidazol-4-yl)-2-oxopropyl phosphate + H2O</text>
        <dbReference type="Rhea" id="RHEA:11040"/>
        <dbReference type="ChEBI" id="CHEBI:15377"/>
        <dbReference type="ChEBI" id="CHEBI:57766"/>
        <dbReference type="ChEBI" id="CHEBI:58278"/>
        <dbReference type="EC" id="4.2.1.19"/>
    </reaction>
</comment>
<dbReference type="InterPro" id="IPR020568">
    <property type="entry name" value="Ribosomal_Su5_D2-typ_SF"/>
</dbReference>
<keyword evidence="9 12" id="KW-0456">Lyase</keyword>
<dbReference type="PROSITE" id="PS00954">
    <property type="entry name" value="IGP_DEHYDRATASE_1"/>
    <property type="match status" value="1"/>
</dbReference>
<dbReference type="PROSITE" id="PS00955">
    <property type="entry name" value="IGP_DEHYDRATASE_2"/>
    <property type="match status" value="1"/>
</dbReference>
<keyword evidence="6 12" id="KW-0378">Hydrolase</keyword>
<evidence type="ECO:0000256" key="8">
    <source>
        <dbReference type="ARBA" id="ARBA00023102"/>
    </source>
</evidence>
<accession>A0A9D1KSU1</accession>
<dbReference type="GO" id="GO:0046872">
    <property type="term" value="F:metal ion binding"/>
    <property type="evidence" value="ECO:0007669"/>
    <property type="project" value="UniProtKB-KW"/>
</dbReference>
<evidence type="ECO:0000256" key="7">
    <source>
        <dbReference type="ARBA" id="ARBA00022842"/>
    </source>
</evidence>
<reference evidence="13" key="2">
    <citation type="journal article" date="2021" name="PeerJ">
        <title>Extensive microbial diversity within the chicken gut microbiome revealed by metagenomics and culture.</title>
        <authorList>
            <person name="Gilroy R."/>
            <person name="Ravi A."/>
            <person name="Getino M."/>
            <person name="Pursley I."/>
            <person name="Horton D.L."/>
            <person name="Alikhan N.F."/>
            <person name="Baker D."/>
            <person name="Gharbi K."/>
            <person name="Hall N."/>
            <person name="Watson M."/>
            <person name="Adriaenssens E.M."/>
            <person name="Foster-Nyarko E."/>
            <person name="Jarju S."/>
            <person name="Secka A."/>
            <person name="Antonio M."/>
            <person name="Oren A."/>
            <person name="Chaudhuri R.R."/>
            <person name="La Ragione R."/>
            <person name="Hildebrand F."/>
            <person name="Pallen M.J."/>
        </authorList>
    </citation>
    <scope>NUCLEOTIDE SEQUENCE</scope>
    <source>
        <strain evidence="13">1383</strain>
    </source>
</reference>
<comment type="caution">
    <text evidence="13">The sequence shown here is derived from an EMBL/GenBank/DDBJ whole genome shotgun (WGS) entry which is preliminary data.</text>
</comment>
<dbReference type="InterPro" id="IPR020565">
    <property type="entry name" value="ImidazoleglycerP_deHydtase_CS"/>
</dbReference>
<dbReference type="InterPro" id="IPR005954">
    <property type="entry name" value="HisB_N"/>
</dbReference>
<dbReference type="EC" id="3.1.3.15" evidence="12"/>
<dbReference type="AlphaFoldDB" id="A0A9D1KSU1"/>
<feature type="binding site" evidence="12">
    <location>
        <position position="12"/>
    </location>
    <ligand>
        <name>Mg(2+)</name>
        <dbReference type="ChEBI" id="CHEBI:18420"/>
    </ligand>
</feature>
<feature type="region of interest" description="Imidazoleglycerol-phosphate dehydratase" evidence="12">
    <location>
        <begin position="178"/>
        <end position="367"/>
    </location>
</feature>
<dbReference type="GO" id="GO:0005737">
    <property type="term" value="C:cytoplasm"/>
    <property type="evidence" value="ECO:0007669"/>
    <property type="project" value="UniProtKB-SubCell"/>
</dbReference>
<name>A0A9D1KSU1_9FLAO</name>
<dbReference type="Proteomes" id="UP000824161">
    <property type="component" value="Unassembled WGS sequence"/>
</dbReference>
<evidence type="ECO:0000256" key="11">
    <source>
        <dbReference type="ARBA" id="ARBA00049158"/>
    </source>
</evidence>
<dbReference type="SUPFAM" id="SSF54211">
    <property type="entry name" value="Ribosomal protein S5 domain 2-like"/>
    <property type="match status" value="2"/>
</dbReference>
<comment type="subcellular location">
    <subcellularLocation>
        <location evidence="12">Cytoplasm</location>
    </subcellularLocation>
</comment>
<evidence type="ECO:0000256" key="6">
    <source>
        <dbReference type="ARBA" id="ARBA00022801"/>
    </source>
</evidence>
<dbReference type="FunFam" id="3.30.230.40:FF:000001">
    <property type="entry name" value="Imidazoleglycerol-phosphate dehydratase HisB"/>
    <property type="match status" value="1"/>
</dbReference>
<dbReference type="Gene3D" id="3.40.50.1000">
    <property type="entry name" value="HAD superfamily/HAD-like"/>
    <property type="match status" value="1"/>
</dbReference>
<dbReference type="InterPro" id="IPR006543">
    <property type="entry name" value="Histidinol-phos"/>
</dbReference>
<feature type="region of interest" description="Histidinol-phosphatase" evidence="12">
    <location>
        <begin position="1"/>
        <end position="177"/>
    </location>
</feature>
<dbReference type="PANTHER" id="PTHR23133">
    <property type="entry name" value="IMIDAZOLEGLYCEROL-PHOSPHATE DEHYDRATASE HIS7"/>
    <property type="match status" value="1"/>
</dbReference>
<evidence type="ECO:0000256" key="4">
    <source>
        <dbReference type="ARBA" id="ARBA00022605"/>
    </source>
</evidence>
<dbReference type="EC" id="4.2.1.19" evidence="12"/>
<dbReference type="NCBIfam" id="NF002111">
    <property type="entry name" value="PRK00951.2-1"/>
    <property type="match status" value="1"/>
</dbReference>
<keyword evidence="8 12" id="KW-0368">Histidine biosynthesis</keyword>
<comment type="caution">
    <text evidence="12">Lacks conserved residue(s) required for the propagation of feature annotation.</text>
</comment>
<sequence length="367" mass="40995">MEKKKILFIDRDGTLIREPEDEQVDDLSKLSFVPGAIGALSRIVSETDYRLVMVTNQDGLGTEAFPEETFWPAHRLMMDTFEGEGVRFDQVLVDRSFPQDGSPGRKPRTGMVERYMNEYLDTENSYVIGDRRSDMELAANMGLRGFFLGQAQQVADLPQAEAVEGWQQIARAVIRGARRAEVHRKTSETDVFVRLDLNGSGQERIDTGIGFFDHMLQQIARHGGVDLTVEVKGDLHVDEHHTIEDTGIVLGECFARALGSKKGIERYGFALPMDEARAEVLLDFGGRYALQWDVPLSREYVGDFPTEMTRHFFDSFAQAARANLHVKASGENTHHVIEGVFKAFARAVKMAVNRTAGQGIPSSKGVI</sequence>
<comment type="pathway">
    <text evidence="2 12">Amino-acid biosynthesis; L-histidine biosynthesis; L-histidine from 5-phospho-alpha-D-ribose 1-diphosphate: step 6/9.</text>
</comment>
<dbReference type="GO" id="GO:0004401">
    <property type="term" value="F:histidinol-phosphatase activity"/>
    <property type="evidence" value="ECO:0007669"/>
    <property type="project" value="UniProtKB-UniRule"/>
</dbReference>
<evidence type="ECO:0000256" key="3">
    <source>
        <dbReference type="ARBA" id="ARBA00022490"/>
    </source>
</evidence>
<dbReference type="Gene3D" id="3.30.230.40">
    <property type="entry name" value="Imidazole glycerol phosphate dehydratase, domain 1"/>
    <property type="match status" value="2"/>
</dbReference>